<evidence type="ECO:0000313" key="3">
    <source>
        <dbReference type="EMBL" id="KVH98646.1"/>
    </source>
</evidence>
<accession>A0A103XXD8</accession>
<protein>
    <submittedName>
        <fullName evidence="3">Tetratricopeptide-like helical</fullName>
    </submittedName>
</protein>
<dbReference type="PANTHER" id="PTHR15544:SF0">
    <property type="entry name" value="TETRATRICOPEPTIDE REPEAT PROTEIN 33"/>
    <property type="match status" value="1"/>
</dbReference>
<feature type="repeat" description="TPR" evidence="1">
    <location>
        <begin position="60"/>
        <end position="93"/>
    </location>
</feature>
<dbReference type="Gene3D" id="1.25.40.10">
    <property type="entry name" value="Tetratricopeptide repeat domain"/>
    <property type="match status" value="1"/>
</dbReference>
<evidence type="ECO:0000256" key="1">
    <source>
        <dbReference type="PROSITE-ProRule" id="PRU00339"/>
    </source>
</evidence>
<sequence>MMKLTWKNKNNKRPITTISHLPFDQEELTSTDEERCKAGDDGSAQPSTAVSPVDETIRLAESFEAQGNKLAELGKYREALGKWEAAITLMPERATLHEEKAQVLLEIGETWKSLLAATRATQLEPSWAEV</sequence>
<keyword evidence="4" id="KW-1185">Reference proteome</keyword>
<proteinExistence type="predicted"/>
<dbReference type="InterPro" id="IPR019734">
    <property type="entry name" value="TPR_rpt"/>
</dbReference>
<organism evidence="3 4">
    <name type="scientific">Cynara cardunculus var. scolymus</name>
    <name type="common">Globe artichoke</name>
    <name type="synonym">Cynara scolymus</name>
    <dbReference type="NCBI Taxonomy" id="59895"/>
    <lineage>
        <taxon>Eukaryota</taxon>
        <taxon>Viridiplantae</taxon>
        <taxon>Streptophyta</taxon>
        <taxon>Embryophyta</taxon>
        <taxon>Tracheophyta</taxon>
        <taxon>Spermatophyta</taxon>
        <taxon>Magnoliopsida</taxon>
        <taxon>eudicotyledons</taxon>
        <taxon>Gunneridae</taxon>
        <taxon>Pentapetalae</taxon>
        <taxon>asterids</taxon>
        <taxon>campanulids</taxon>
        <taxon>Asterales</taxon>
        <taxon>Asteraceae</taxon>
        <taxon>Carduoideae</taxon>
        <taxon>Cardueae</taxon>
        <taxon>Carduinae</taxon>
        <taxon>Cynara</taxon>
    </lineage>
</organism>
<comment type="caution">
    <text evidence="3">The sequence shown here is derived from an EMBL/GenBank/DDBJ whole genome shotgun (WGS) entry which is preliminary data.</text>
</comment>
<dbReference type="Proteomes" id="UP000243975">
    <property type="component" value="Unassembled WGS sequence"/>
</dbReference>
<dbReference type="PANTHER" id="PTHR15544">
    <property type="entry name" value="OSMOSIS RESPONSIVE FACTOR"/>
    <property type="match status" value="1"/>
</dbReference>
<feature type="region of interest" description="Disordered" evidence="2">
    <location>
        <begin position="16"/>
        <end position="52"/>
    </location>
</feature>
<dbReference type="EMBL" id="LEKV01003774">
    <property type="protein sequence ID" value="KVH98646.1"/>
    <property type="molecule type" value="Genomic_DNA"/>
</dbReference>
<evidence type="ECO:0000256" key="2">
    <source>
        <dbReference type="SAM" id="MobiDB-lite"/>
    </source>
</evidence>
<dbReference type="SUPFAM" id="SSF48452">
    <property type="entry name" value="TPR-like"/>
    <property type="match status" value="1"/>
</dbReference>
<dbReference type="InterPro" id="IPR052658">
    <property type="entry name" value="TPR-containing"/>
</dbReference>
<dbReference type="InterPro" id="IPR011990">
    <property type="entry name" value="TPR-like_helical_dom_sf"/>
</dbReference>
<dbReference type="OMA" id="MMKLTWK"/>
<evidence type="ECO:0000313" key="4">
    <source>
        <dbReference type="Proteomes" id="UP000243975"/>
    </source>
</evidence>
<dbReference type="PROSITE" id="PS50005">
    <property type="entry name" value="TPR"/>
    <property type="match status" value="1"/>
</dbReference>
<dbReference type="STRING" id="59895.A0A103XXD8"/>
<keyword evidence="1" id="KW-0802">TPR repeat</keyword>
<gene>
    <name evidence="3" type="ORF">Ccrd_023119</name>
</gene>
<name>A0A103XXD8_CYNCS</name>
<dbReference type="AlphaFoldDB" id="A0A103XXD8"/>
<dbReference type="Gramene" id="KVH98646">
    <property type="protein sequence ID" value="KVH98646"/>
    <property type="gene ID" value="Ccrd_023119"/>
</dbReference>
<reference evidence="3 4" key="1">
    <citation type="journal article" date="2016" name="Sci. Rep.">
        <title>The genome sequence of the outbreeding globe artichoke constructed de novo incorporating a phase-aware low-pass sequencing strategy of F1 progeny.</title>
        <authorList>
            <person name="Scaglione D."/>
            <person name="Reyes-Chin-Wo S."/>
            <person name="Acquadro A."/>
            <person name="Froenicke L."/>
            <person name="Portis E."/>
            <person name="Beitel C."/>
            <person name="Tirone M."/>
            <person name="Mauro R."/>
            <person name="Lo Monaco A."/>
            <person name="Mauromicale G."/>
            <person name="Faccioli P."/>
            <person name="Cattivelli L."/>
            <person name="Rieseberg L."/>
            <person name="Michelmore R."/>
            <person name="Lanteri S."/>
        </authorList>
    </citation>
    <scope>NUCLEOTIDE SEQUENCE [LARGE SCALE GENOMIC DNA]</scope>
    <source>
        <strain evidence="3">2C</strain>
    </source>
</reference>